<sequence>MPARYHLRFQLHPGPDAAAQAAELAKFCGEASVDEVVLLLGAEELYAGHPAGPAEDLLVETAATALGVLREAGLEVSLNPWVTAGHADRGRADTLGFTPMVAPDGTVASAQVSFACPRWRAWITAHYARFAALGFRVLWLEDDFRYHNHAPLPWGGGFEQPMLDRLARLVGEPVTREQVVAAVTAPGAPHPWRALLQQVWRTAQLEVAADLADAVATHSGGASQLGLMSSTLGVASVEGRDWSKLFQALSVGGRVAHRPHFAAYSDTPGRELSSSVWMLEQQRALRPSWATSEPEIENWPHTAWSKSDTQTWSELVTAALAGSDALFLNLHPMHSGRAQRYPRIAELLRRSRPALDLVTDERADGFETLGVGLPFRQDVAAHVRTRTGGDLAELSVDPGRTADFLMRYGVPVAAGVGRVNALFGTLAWAFTDAEVERLLCGGLLVDGTAAAILTERGFGPLLGLEAAELVGREQHPAEPGPYAVERHQGEEGEIWLSVNTQPALARLSPLPEATVTTRITTPDGRFWGPGRCHFRNQRGGRVVVLAATAPEQLPFDDDGQRLLHTAVRFLEGDRPALPLVDGGPHLVPHLVRTPAGHRLAVANGSADAARVRVTFPDPAPAATATLLAPLAPPAAAGAGRHGSALVTDAELPHRGWLLLHWS</sequence>
<proteinExistence type="predicted"/>
<accession>A0A1H7V7S8</accession>
<keyword evidence="2" id="KW-1185">Reference proteome</keyword>
<dbReference type="Proteomes" id="UP000183015">
    <property type="component" value="Unassembled WGS sequence"/>
</dbReference>
<reference evidence="2" key="1">
    <citation type="submission" date="2016-10" db="EMBL/GenBank/DDBJ databases">
        <authorList>
            <person name="Varghese N."/>
        </authorList>
    </citation>
    <scope>NUCLEOTIDE SEQUENCE [LARGE SCALE GENOMIC DNA]</scope>
    <source>
        <strain evidence="2">DSM 45096 / BCRC 16803 / CGMCC 4.1857 / CIP 109030 / JCM 12277 / KCTC 19219 / NBRC 100920 / 33214</strain>
    </source>
</reference>
<dbReference type="AlphaFoldDB" id="A0A1H7V7S8"/>
<organism evidence="1 2">
    <name type="scientific">Streptacidiphilus jiangxiensis</name>
    <dbReference type="NCBI Taxonomy" id="235985"/>
    <lineage>
        <taxon>Bacteria</taxon>
        <taxon>Bacillati</taxon>
        <taxon>Actinomycetota</taxon>
        <taxon>Actinomycetes</taxon>
        <taxon>Kitasatosporales</taxon>
        <taxon>Streptomycetaceae</taxon>
        <taxon>Streptacidiphilus</taxon>
    </lineage>
</organism>
<protein>
    <submittedName>
        <fullName evidence="1">Uncharacterized protein</fullName>
    </submittedName>
</protein>
<evidence type="ECO:0000313" key="2">
    <source>
        <dbReference type="Proteomes" id="UP000183015"/>
    </source>
</evidence>
<dbReference type="STRING" id="235985.SAMN05414137_117148"/>
<dbReference type="RefSeq" id="WP_042443149.1">
    <property type="nucleotide sequence ID" value="NZ_BBPN01000004.1"/>
</dbReference>
<name>A0A1H7V7S8_STRJI</name>
<gene>
    <name evidence="1" type="ORF">SAMN05414137_117148</name>
</gene>
<dbReference type="OrthoDB" id="2253662at2"/>
<evidence type="ECO:0000313" key="1">
    <source>
        <dbReference type="EMBL" id="SEM05293.1"/>
    </source>
</evidence>
<dbReference type="EMBL" id="FOAZ01000017">
    <property type="protein sequence ID" value="SEM05293.1"/>
    <property type="molecule type" value="Genomic_DNA"/>
</dbReference>
<dbReference type="eggNOG" id="ENOG502ZA75">
    <property type="taxonomic scope" value="Bacteria"/>
</dbReference>